<feature type="domain" description="AAA-ATPase-like" evidence="1">
    <location>
        <begin position="9"/>
        <end position="206"/>
    </location>
</feature>
<evidence type="ECO:0000313" key="2">
    <source>
        <dbReference type="EMBL" id="EGX71214.1"/>
    </source>
</evidence>
<accession>G1WIF1</accession>
<dbReference type="RefSeq" id="WP_009141149.1">
    <property type="nucleotide sequence ID" value="NZ_JH126469.1"/>
</dbReference>
<evidence type="ECO:0000313" key="3">
    <source>
        <dbReference type="Proteomes" id="UP000004830"/>
    </source>
</evidence>
<dbReference type="GeneID" id="62758842"/>
<dbReference type="Proteomes" id="UP000004830">
    <property type="component" value="Unassembled WGS sequence"/>
</dbReference>
<dbReference type="HOGENOM" id="CLU_021114_0_1_11"/>
<dbReference type="PANTHER" id="PTHR34825">
    <property type="entry name" value="CONSERVED PROTEIN, WITH A WEAK D-GALACTARATE DEHYDRATASE/ALTRONATE HYDROLASE DOMAIN"/>
    <property type="match status" value="1"/>
</dbReference>
<comment type="caution">
    <text evidence="2">The sequence shown here is derived from an EMBL/GenBank/DDBJ whole genome shotgun (WGS) entry which is preliminary data.</text>
</comment>
<dbReference type="PATRIC" id="fig|742742.3.peg.1081"/>
<dbReference type="AlphaFoldDB" id="G1WIF1"/>
<dbReference type="InterPro" id="IPR018631">
    <property type="entry name" value="AAA-ATPase-like_dom"/>
</dbReference>
<dbReference type="PANTHER" id="PTHR34825:SF1">
    <property type="entry name" value="AAA-ATPASE-LIKE DOMAIN-CONTAINING PROTEIN"/>
    <property type="match status" value="1"/>
</dbReference>
<dbReference type="InterPro" id="IPR012547">
    <property type="entry name" value="PDDEXK_9"/>
</dbReference>
<dbReference type="Pfam" id="PF08011">
    <property type="entry name" value="PDDEXK_9"/>
    <property type="match status" value="1"/>
</dbReference>
<keyword evidence="3" id="KW-1185">Reference proteome</keyword>
<dbReference type="InterPro" id="IPR027417">
    <property type="entry name" value="P-loop_NTPase"/>
</dbReference>
<dbReference type="Gene3D" id="3.40.50.300">
    <property type="entry name" value="P-loop containing nucleotide triphosphate hydrolases"/>
    <property type="match status" value="1"/>
</dbReference>
<evidence type="ECO:0000259" key="1">
    <source>
        <dbReference type="Pfam" id="PF09820"/>
    </source>
</evidence>
<dbReference type="eggNOG" id="COG1672">
    <property type="taxonomic scope" value="Bacteria"/>
</dbReference>
<reference evidence="2 3" key="1">
    <citation type="submission" date="2011-06" db="EMBL/GenBank/DDBJ databases">
        <title>The Genome Sequence of Collinsella tanakaei YIT 12063.</title>
        <authorList>
            <consortium name="The Broad Institute Genome Sequencing Platform"/>
            <person name="Earl A."/>
            <person name="Ward D."/>
            <person name="Feldgarden M."/>
            <person name="Gevers D."/>
            <person name="Morotomi M."/>
            <person name="Young S.K."/>
            <person name="Zeng Q."/>
            <person name="Gargeya S."/>
            <person name="Fitzgerald M."/>
            <person name="Haas B."/>
            <person name="Abouelleil A."/>
            <person name="Alvarado L."/>
            <person name="Arachchi H.M."/>
            <person name="Berlin A."/>
            <person name="Brown A."/>
            <person name="Chapman S.B."/>
            <person name="Chen Z."/>
            <person name="Dunbar C."/>
            <person name="Freedman E."/>
            <person name="Gearin G."/>
            <person name="Gellesch M."/>
            <person name="Goldberg J."/>
            <person name="Griggs A."/>
            <person name="Gujja S."/>
            <person name="Heiman D."/>
            <person name="Howarth C."/>
            <person name="Larson L."/>
            <person name="Lui A."/>
            <person name="MacDonald P.J.P."/>
            <person name="Mehta T."/>
            <person name="Montmayeur A."/>
            <person name="Murphy C."/>
            <person name="Neiman D."/>
            <person name="Pearson M."/>
            <person name="Priest M."/>
            <person name="Roberts A."/>
            <person name="Saif S."/>
            <person name="Shea T."/>
            <person name="Shenoy N."/>
            <person name="Sisk P."/>
            <person name="Stolte C."/>
            <person name="Sykes S."/>
            <person name="Wortman J."/>
            <person name="Nusbaum C."/>
            <person name="Birren B."/>
        </authorList>
    </citation>
    <scope>NUCLEOTIDE SEQUENCE [LARGE SCALE GENOMIC DNA]</scope>
    <source>
        <strain evidence="2 3">YIT 12063</strain>
    </source>
</reference>
<dbReference type="Pfam" id="PF09820">
    <property type="entry name" value="AAA-ATPase_like"/>
    <property type="match status" value="1"/>
</dbReference>
<name>G1WIF1_9ACTN</name>
<dbReference type="OrthoDB" id="3182992at2"/>
<organism evidence="2 3">
    <name type="scientific">Collinsella tanakaei YIT 12063</name>
    <dbReference type="NCBI Taxonomy" id="742742"/>
    <lineage>
        <taxon>Bacteria</taxon>
        <taxon>Bacillati</taxon>
        <taxon>Actinomycetota</taxon>
        <taxon>Coriobacteriia</taxon>
        <taxon>Coriobacteriales</taxon>
        <taxon>Coriobacteriaceae</taxon>
        <taxon>Collinsella</taxon>
    </lineage>
</organism>
<gene>
    <name evidence="2" type="ORF">HMPREF9452_01114</name>
</gene>
<proteinExistence type="predicted"/>
<sequence>MQQINHKYPVGIQRFDTIRAEGYRYVDKTDLVWRLANGNSKSVFLSRPRRFGKTLLVSTLEAYFQGRKELFEGLAIEGLERSWESFSVIHIDLSSIKARNVQELEEQLDAVLRDQEALLGQEATYRLPGSRLSAMITRAHEQTGKEVVVLVDEYDAPMLAVMDDEATLKEVREIMRGFYAPLKSLERHLRFVFLTGITKFSQLSIFSELNNLKNISMNPAFASLCGITEEELSNQFGEDICQLGRALDMGYDETFAALKRRYDGYHFCEPSPDIYNPFSLLSAFDDQALQSSWFASGTPTYLLRTLQGAHVTLPELESCRARASEFDAPTERLVSPIPLLYQSGYLTIKAYDARSCAYTLGIPNDEVRIGLCENLLLYLGEQEGVNMLSPQYGLVDAIVGRLDKGDMDGALRAMRSFLASIPYDLGSRDEKGFQLKFYLIFRLLGIQIDSEVKTETGRVDAVVQHQGSTYVMEFKYDGSAGEALRQIDERGYLIPYEALDSRLVKVGVNFSSKEQTIEEGWIIQEAASVTPR</sequence>
<dbReference type="EMBL" id="ADLS01000012">
    <property type="protein sequence ID" value="EGX71214.1"/>
    <property type="molecule type" value="Genomic_DNA"/>
</dbReference>
<dbReference type="STRING" id="742742.HMPREF9452_01114"/>
<protein>
    <recommendedName>
        <fullName evidence="1">AAA-ATPase-like domain-containing protein</fullName>
    </recommendedName>
</protein>